<evidence type="ECO:0000256" key="6">
    <source>
        <dbReference type="ARBA" id="ARBA00022968"/>
    </source>
</evidence>
<evidence type="ECO:0000313" key="11">
    <source>
        <dbReference type="Proteomes" id="UP000887566"/>
    </source>
</evidence>
<dbReference type="GO" id="GO:0006493">
    <property type="term" value="P:protein O-linked glycosylation"/>
    <property type="evidence" value="ECO:0007669"/>
    <property type="project" value="TreeGrafter"/>
</dbReference>
<dbReference type="EC" id="2.4.1.-" evidence="10"/>
<keyword evidence="3 10" id="KW-0328">Glycosyltransferase</keyword>
<keyword evidence="4" id="KW-0808">Transferase</keyword>
<dbReference type="GO" id="GO:0016758">
    <property type="term" value="F:hexosyltransferase activity"/>
    <property type="evidence" value="ECO:0007669"/>
    <property type="project" value="InterPro"/>
</dbReference>
<evidence type="ECO:0000256" key="8">
    <source>
        <dbReference type="ARBA" id="ARBA00023034"/>
    </source>
</evidence>
<dbReference type="Pfam" id="PF01762">
    <property type="entry name" value="Galactosyl_T"/>
    <property type="match status" value="1"/>
</dbReference>
<dbReference type="InterPro" id="IPR002659">
    <property type="entry name" value="Glyco_trans_31"/>
</dbReference>
<evidence type="ECO:0000313" key="12">
    <source>
        <dbReference type="WBParaSite" id="PSAMB.scaffold1597size51253.g14035.t1"/>
    </source>
</evidence>
<dbReference type="Gene3D" id="3.90.550.50">
    <property type="match status" value="1"/>
</dbReference>
<evidence type="ECO:0000256" key="2">
    <source>
        <dbReference type="ARBA" id="ARBA00008661"/>
    </source>
</evidence>
<dbReference type="WBParaSite" id="PSAMB.scaffold1597size51253.g14035.t1">
    <property type="protein sequence ID" value="PSAMB.scaffold1597size51253.g14035.t1"/>
    <property type="gene ID" value="PSAMB.scaffold1597size51253.g14035"/>
</dbReference>
<evidence type="ECO:0000256" key="5">
    <source>
        <dbReference type="ARBA" id="ARBA00022692"/>
    </source>
</evidence>
<evidence type="ECO:0000256" key="1">
    <source>
        <dbReference type="ARBA" id="ARBA00004323"/>
    </source>
</evidence>
<keyword evidence="5" id="KW-0812">Transmembrane</keyword>
<comment type="similarity">
    <text evidence="2 10">Belongs to the glycosyltransferase 31 family.</text>
</comment>
<dbReference type="PANTHER" id="PTHR11214">
    <property type="entry name" value="BETA-1,3-N-ACETYLGLUCOSAMINYLTRANSFERASE"/>
    <property type="match status" value="1"/>
</dbReference>
<evidence type="ECO:0000256" key="4">
    <source>
        <dbReference type="ARBA" id="ARBA00022679"/>
    </source>
</evidence>
<keyword evidence="7" id="KW-1133">Transmembrane helix</keyword>
<comment type="subcellular location">
    <subcellularLocation>
        <location evidence="1 10">Golgi apparatus membrane</location>
        <topology evidence="1 10">Single-pass type II membrane protein</topology>
    </subcellularLocation>
</comment>
<protein>
    <recommendedName>
        <fullName evidence="10">Hexosyltransferase</fullName>
        <ecNumber evidence="10">2.4.1.-</ecNumber>
    </recommendedName>
</protein>
<accession>A0A914V6N3</accession>
<reference evidence="12" key="1">
    <citation type="submission" date="2022-11" db="UniProtKB">
        <authorList>
            <consortium name="WormBaseParasite"/>
        </authorList>
    </citation>
    <scope>IDENTIFICATION</scope>
</reference>
<evidence type="ECO:0000256" key="7">
    <source>
        <dbReference type="ARBA" id="ARBA00022989"/>
    </source>
</evidence>
<keyword evidence="9" id="KW-0472">Membrane</keyword>
<dbReference type="Proteomes" id="UP000887566">
    <property type="component" value="Unplaced"/>
</dbReference>
<keyword evidence="6" id="KW-0735">Signal-anchor</keyword>
<sequence length="247" mass="28903">MRSTLRESWIKEAKKKRYTVYFLLGIENNLEELVIQEAAEHEDIILTDIQERYENLHLKTFVSLLWKDKYCPQTTWLLKLDVDTEVFVENLNRLLNLKAGMDNAIFGHLVEDPVIDRTSDKKWFISIEAYSYKHFPNYVSGGAYLMSSDVPRKLIAAHMLCTFPYITVEDVYFTGILAEAVKVRRVHITEAYLFRRELPLSYDFPYFCSRRYRALQYHNISVPKAQSTQTSLLSFSGIYKVLADAIC</sequence>
<organism evidence="11 12">
    <name type="scientific">Plectus sambesii</name>
    <dbReference type="NCBI Taxonomy" id="2011161"/>
    <lineage>
        <taxon>Eukaryota</taxon>
        <taxon>Metazoa</taxon>
        <taxon>Ecdysozoa</taxon>
        <taxon>Nematoda</taxon>
        <taxon>Chromadorea</taxon>
        <taxon>Plectida</taxon>
        <taxon>Plectina</taxon>
        <taxon>Plectoidea</taxon>
        <taxon>Plectidae</taxon>
        <taxon>Plectus</taxon>
    </lineage>
</organism>
<dbReference type="GO" id="GO:0000139">
    <property type="term" value="C:Golgi membrane"/>
    <property type="evidence" value="ECO:0007669"/>
    <property type="project" value="UniProtKB-SubCell"/>
</dbReference>
<keyword evidence="8 10" id="KW-0333">Golgi apparatus</keyword>
<name>A0A914V6N3_9BILA</name>
<evidence type="ECO:0000256" key="9">
    <source>
        <dbReference type="ARBA" id="ARBA00023136"/>
    </source>
</evidence>
<dbReference type="AlphaFoldDB" id="A0A914V6N3"/>
<keyword evidence="11" id="KW-1185">Reference proteome</keyword>
<dbReference type="PANTHER" id="PTHR11214:SF314">
    <property type="entry name" value="HEXOSYLTRANSFERASE"/>
    <property type="match status" value="1"/>
</dbReference>
<evidence type="ECO:0000256" key="3">
    <source>
        <dbReference type="ARBA" id="ARBA00022676"/>
    </source>
</evidence>
<proteinExistence type="inferred from homology"/>
<evidence type="ECO:0000256" key="10">
    <source>
        <dbReference type="RuleBase" id="RU363063"/>
    </source>
</evidence>